<dbReference type="GO" id="GO:0016787">
    <property type="term" value="F:hydrolase activity"/>
    <property type="evidence" value="ECO:0007669"/>
    <property type="project" value="InterPro"/>
</dbReference>
<dbReference type="Gene3D" id="3.60.20.10">
    <property type="entry name" value="Glutamine Phosphoribosylpyrophosphate, subunit 1, domain 1"/>
    <property type="match status" value="1"/>
</dbReference>
<sequence>YIQDPADWRRSRWIVPLGASGHPGSPHYADQTTLWADVETIPQWWNWDDIVAAAATRQRLLPEPG</sequence>
<accession>A0A938B2U2</accession>
<evidence type="ECO:0000313" key="2">
    <source>
        <dbReference type="Proteomes" id="UP000712673"/>
    </source>
</evidence>
<dbReference type="AlphaFoldDB" id="A0A938B2U2"/>
<dbReference type="Proteomes" id="UP000712673">
    <property type="component" value="Unassembled WGS sequence"/>
</dbReference>
<dbReference type="GO" id="GO:0017000">
    <property type="term" value="P:antibiotic biosynthetic process"/>
    <property type="evidence" value="ECO:0007669"/>
    <property type="project" value="InterPro"/>
</dbReference>
<dbReference type="SUPFAM" id="SSF56235">
    <property type="entry name" value="N-terminal nucleophile aminohydrolases (Ntn hydrolases)"/>
    <property type="match status" value="1"/>
</dbReference>
<organism evidence="1 2">
    <name type="scientific">Tectimicrobiota bacterium</name>
    <dbReference type="NCBI Taxonomy" id="2528274"/>
    <lineage>
        <taxon>Bacteria</taxon>
        <taxon>Pseudomonadati</taxon>
        <taxon>Nitrospinota/Tectimicrobiota group</taxon>
        <taxon>Candidatus Tectimicrobiota</taxon>
    </lineage>
</organism>
<reference evidence="1" key="1">
    <citation type="submission" date="2019-03" db="EMBL/GenBank/DDBJ databases">
        <title>Lake Tanganyika Metagenome-Assembled Genomes (MAGs).</title>
        <authorList>
            <person name="Tran P."/>
        </authorList>
    </citation>
    <scope>NUCLEOTIDE SEQUENCE</scope>
    <source>
        <strain evidence="1">K_DeepCast_65m_m2_066</strain>
    </source>
</reference>
<protein>
    <submittedName>
        <fullName evidence="1">Penicillin acylase family protein</fullName>
    </submittedName>
</protein>
<proteinExistence type="predicted"/>
<feature type="non-terminal residue" evidence="1">
    <location>
        <position position="1"/>
    </location>
</feature>
<dbReference type="InterPro" id="IPR002692">
    <property type="entry name" value="S45"/>
</dbReference>
<dbReference type="InterPro" id="IPR029055">
    <property type="entry name" value="Ntn_hydrolases_N"/>
</dbReference>
<evidence type="ECO:0000313" key="1">
    <source>
        <dbReference type="EMBL" id="MBM3224369.1"/>
    </source>
</evidence>
<dbReference type="Pfam" id="PF01804">
    <property type="entry name" value="Penicil_amidase"/>
    <property type="match status" value="1"/>
</dbReference>
<dbReference type="EMBL" id="VGLS01000309">
    <property type="protein sequence ID" value="MBM3224369.1"/>
    <property type="molecule type" value="Genomic_DNA"/>
</dbReference>
<gene>
    <name evidence="1" type="ORF">FJZ47_11270</name>
</gene>
<dbReference type="PANTHER" id="PTHR34218:SF4">
    <property type="entry name" value="ACYL-HOMOSERINE LACTONE ACYLASE QUIP"/>
    <property type="match status" value="1"/>
</dbReference>
<comment type="caution">
    <text evidence="1">The sequence shown here is derived from an EMBL/GenBank/DDBJ whole genome shotgun (WGS) entry which is preliminary data.</text>
</comment>
<name>A0A938B2U2_UNCTE</name>
<dbReference type="PANTHER" id="PTHR34218">
    <property type="entry name" value="PEPTIDASE S45 PENICILLIN AMIDASE"/>
    <property type="match status" value="1"/>
</dbReference>